<feature type="domain" description="SCP" evidence="2">
    <location>
        <begin position="66"/>
        <end position="203"/>
    </location>
</feature>
<dbReference type="EMBL" id="GL377307">
    <property type="protein sequence ID" value="EFI96608.1"/>
    <property type="molecule type" value="Genomic_DNA"/>
</dbReference>
<protein>
    <submittedName>
        <fullName evidence="3">Fruiting body protein SC14</fullName>
    </submittedName>
</protein>
<evidence type="ECO:0000313" key="3">
    <source>
        <dbReference type="EMBL" id="EFI96608.1"/>
    </source>
</evidence>
<keyword evidence="1" id="KW-0732">Signal</keyword>
<evidence type="ECO:0000259" key="2">
    <source>
        <dbReference type="SMART" id="SM00198"/>
    </source>
</evidence>
<dbReference type="RefSeq" id="XP_003031511.1">
    <property type="nucleotide sequence ID" value="XM_003031465.1"/>
</dbReference>
<dbReference type="VEuPathDB" id="FungiDB:SCHCODRAFT_02627934"/>
<sequence length="214" mass="23494">MKLNIAILLAALAATASASPAGDISEVAVDADASELLVDPRAELPVAPRASFFIDARQDTNGTSQDEIDQWLTAHNDERAQHGAVPLVWNQDLADAAMSWASGCVYKHNRGGQNIAARYNTRANFPREIDRAVAQWNNERGEYNATTFKGAGHWTQVVWKHSRNLGCAAYSCPQGTLGKKPGDKWKSLWYYVCNYDPKGNVVPASKYYPSNVQP</sequence>
<keyword evidence="4" id="KW-1185">Reference proteome</keyword>
<feature type="chain" id="PRO_5003120639" evidence="1">
    <location>
        <begin position="19"/>
        <end position="214"/>
    </location>
</feature>
<dbReference type="AlphaFoldDB" id="D8Q6A8"/>
<dbReference type="Gene3D" id="3.40.33.10">
    <property type="entry name" value="CAP"/>
    <property type="match status" value="1"/>
</dbReference>
<organism evidence="4">
    <name type="scientific">Schizophyllum commune (strain H4-8 / FGSC 9210)</name>
    <name type="common">Split gill fungus</name>
    <dbReference type="NCBI Taxonomy" id="578458"/>
    <lineage>
        <taxon>Eukaryota</taxon>
        <taxon>Fungi</taxon>
        <taxon>Dikarya</taxon>
        <taxon>Basidiomycota</taxon>
        <taxon>Agaricomycotina</taxon>
        <taxon>Agaricomycetes</taxon>
        <taxon>Agaricomycetidae</taxon>
        <taxon>Agaricales</taxon>
        <taxon>Schizophyllaceae</taxon>
        <taxon>Schizophyllum</taxon>
    </lineage>
</organism>
<dbReference type="PROSITE" id="PS01010">
    <property type="entry name" value="CRISP_2"/>
    <property type="match status" value="1"/>
</dbReference>
<dbReference type="KEGG" id="scm:SCHCO_02627934"/>
<dbReference type="InParanoid" id="D8Q6A8"/>
<dbReference type="eggNOG" id="KOG3017">
    <property type="taxonomic scope" value="Eukaryota"/>
</dbReference>
<dbReference type="GeneID" id="9587004"/>
<reference evidence="3 4" key="1">
    <citation type="journal article" date="2010" name="Nat. Biotechnol.">
        <title>Genome sequence of the model mushroom Schizophyllum commune.</title>
        <authorList>
            <person name="Ohm R.A."/>
            <person name="de Jong J.F."/>
            <person name="Lugones L.G."/>
            <person name="Aerts A."/>
            <person name="Kothe E."/>
            <person name="Stajich J.E."/>
            <person name="de Vries R.P."/>
            <person name="Record E."/>
            <person name="Levasseur A."/>
            <person name="Baker S.E."/>
            <person name="Bartholomew K.A."/>
            <person name="Coutinho P.M."/>
            <person name="Erdmann S."/>
            <person name="Fowler T.J."/>
            <person name="Gathman A.C."/>
            <person name="Lombard V."/>
            <person name="Henrissat B."/>
            <person name="Knabe N."/>
            <person name="Kuees U."/>
            <person name="Lilly W.W."/>
            <person name="Lindquist E."/>
            <person name="Lucas S."/>
            <person name="Magnuson J.K."/>
            <person name="Piumi F."/>
            <person name="Raudaskoski M."/>
            <person name="Salamov A."/>
            <person name="Schmutz J."/>
            <person name="Schwarze F.W.M.R."/>
            <person name="vanKuyk P.A."/>
            <person name="Horton J.S."/>
            <person name="Grigoriev I.V."/>
            <person name="Woesten H.A.B."/>
        </authorList>
    </citation>
    <scope>NUCLEOTIDE SEQUENCE [LARGE SCALE GENOMIC DNA]</scope>
    <source>
        <strain evidence="4">H4-8 / FGSC 9210</strain>
    </source>
</reference>
<dbReference type="InterPro" id="IPR014044">
    <property type="entry name" value="CAP_dom"/>
</dbReference>
<accession>D8Q6A8</accession>
<dbReference type="GO" id="GO:0005576">
    <property type="term" value="C:extracellular region"/>
    <property type="evidence" value="ECO:0007669"/>
    <property type="project" value="InterPro"/>
</dbReference>
<name>D8Q6A8_SCHCM</name>
<dbReference type="PROSITE" id="PS01009">
    <property type="entry name" value="CRISP_1"/>
    <property type="match status" value="1"/>
</dbReference>
<proteinExistence type="predicted"/>
<evidence type="ECO:0000313" key="4">
    <source>
        <dbReference type="Proteomes" id="UP000007431"/>
    </source>
</evidence>
<dbReference type="Proteomes" id="UP000007431">
    <property type="component" value="Unassembled WGS sequence"/>
</dbReference>
<dbReference type="OrthoDB" id="337038at2759"/>
<dbReference type="OMA" id="GENAYWW"/>
<dbReference type="PANTHER" id="PTHR10334">
    <property type="entry name" value="CYSTEINE-RICH SECRETORY PROTEIN-RELATED"/>
    <property type="match status" value="1"/>
</dbReference>
<dbReference type="SMART" id="SM00198">
    <property type="entry name" value="SCP"/>
    <property type="match status" value="1"/>
</dbReference>
<dbReference type="HOGENOM" id="CLU_035730_6_3_1"/>
<evidence type="ECO:0000256" key="1">
    <source>
        <dbReference type="SAM" id="SignalP"/>
    </source>
</evidence>
<gene>
    <name evidence="3" type="primary">SC14</name>
    <name evidence="3" type="ORF">SCHCODRAFT_16267</name>
</gene>
<dbReference type="InterPro" id="IPR035940">
    <property type="entry name" value="CAP_sf"/>
</dbReference>
<dbReference type="InterPro" id="IPR018244">
    <property type="entry name" value="Allrgn_V5/Tpx1_CS"/>
</dbReference>
<dbReference type="PRINTS" id="PR00837">
    <property type="entry name" value="V5TPXLIKE"/>
</dbReference>
<dbReference type="SUPFAM" id="SSF55797">
    <property type="entry name" value="PR-1-like"/>
    <property type="match status" value="1"/>
</dbReference>
<dbReference type="Pfam" id="PF00188">
    <property type="entry name" value="CAP"/>
    <property type="match status" value="1"/>
</dbReference>
<dbReference type="InterPro" id="IPR001283">
    <property type="entry name" value="CRISP-related"/>
</dbReference>
<feature type="signal peptide" evidence="1">
    <location>
        <begin position="1"/>
        <end position="18"/>
    </location>
</feature>